<dbReference type="EMBL" id="JACJVJ010000001">
    <property type="protein sequence ID" value="MBC2776493.1"/>
    <property type="molecule type" value="Genomic_DNA"/>
</dbReference>
<organism evidence="1 2">
    <name type="scientific">Parasphingopyxis marina</name>
    <dbReference type="NCBI Taxonomy" id="2761622"/>
    <lineage>
        <taxon>Bacteria</taxon>
        <taxon>Pseudomonadati</taxon>
        <taxon>Pseudomonadota</taxon>
        <taxon>Alphaproteobacteria</taxon>
        <taxon>Sphingomonadales</taxon>
        <taxon>Sphingomonadaceae</taxon>
        <taxon>Parasphingopyxis</taxon>
    </lineage>
</organism>
<evidence type="ECO:0000313" key="1">
    <source>
        <dbReference type="EMBL" id="MBC2776493.1"/>
    </source>
</evidence>
<proteinExistence type="predicted"/>
<sequence length="65" mass="7579">MVTYPAEHYRKLAAQAEHEASETSLDNVRERNIRSRDAWLQMAERVEHNTAQREKIAAEKAARED</sequence>
<dbReference type="RefSeq" id="WP_185799772.1">
    <property type="nucleotide sequence ID" value="NZ_JACJVJ010000001.1"/>
</dbReference>
<reference evidence="1 2" key="1">
    <citation type="submission" date="2020-08" db="EMBL/GenBank/DDBJ databases">
        <title>Draft genome sequence of Parasphingopyxis sp. GrpM-11.</title>
        <authorList>
            <person name="Oh J."/>
            <person name="Roh D.-H."/>
        </authorList>
    </citation>
    <scope>NUCLEOTIDE SEQUENCE [LARGE SCALE GENOMIC DNA]</scope>
    <source>
        <strain evidence="1 2">GrpM-11</strain>
    </source>
</reference>
<keyword evidence="2" id="KW-1185">Reference proteome</keyword>
<evidence type="ECO:0000313" key="2">
    <source>
        <dbReference type="Proteomes" id="UP000564378"/>
    </source>
</evidence>
<accession>A0A842HVF9</accession>
<dbReference type="AlphaFoldDB" id="A0A842HVF9"/>
<gene>
    <name evidence="1" type="ORF">H6P80_02545</name>
</gene>
<protein>
    <submittedName>
        <fullName evidence="1">Uncharacterized protein</fullName>
    </submittedName>
</protein>
<comment type="caution">
    <text evidence="1">The sequence shown here is derived from an EMBL/GenBank/DDBJ whole genome shotgun (WGS) entry which is preliminary data.</text>
</comment>
<name>A0A842HVF9_9SPHN</name>
<dbReference type="Proteomes" id="UP000564378">
    <property type="component" value="Unassembled WGS sequence"/>
</dbReference>